<dbReference type="AlphaFoldDB" id="A0A8S3HA34"/>
<gene>
    <name evidence="2" type="ORF">SMN809_LOCUS68294</name>
</gene>
<comment type="caution">
    <text evidence="2">The sequence shown here is derived from an EMBL/GenBank/DDBJ whole genome shotgun (WGS) entry which is preliminary data.</text>
</comment>
<keyword evidence="1" id="KW-0812">Transmembrane</keyword>
<feature type="transmembrane region" description="Helical" evidence="1">
    <location>
        <begin position="7"/>
        <end position="29"/>
    </location>
</feature>
<sequence>MVIELSSLIYVILVLVNSIIGFLACYSIGNTNRINTETNKTMVNMKKLNGNKVNIYFYIQNNCSQLLKLYPEFEDFPKLELYLSHHEHCDRSKDYDLYTSLNVLHEKFVYQYMEELLRSDREHERVQFMYDKHKTSLDLTKQVDKELINEDK</sequence>
<proteinExistence type="predicted"/>
<accession>A0A8S3HA34</accession>
<feature type="non-terminal residue" evidence="2">
    <location>
        <position position="1"/>
    </location>
</feature>
<reference evidence="2" key="1">
    <citation type="submission" date="2021-02" db="EMBL/GenBank/DDBJ databases">
        <authorList>
            <person name="Nowell W R."/>
        </authorList>
    </citation>
    <scope>NUCLEOTIDE SEQUENCE</scope>
</reference>
<keyword evidence="1" id="KW-1133">Transmembrane helix</keyword>
<name>A0A8S3HA34_9BILA</name>
<evidence type="ECO:0000256" key="1">
    <source>
        <dbReference type="SAM" id="Phobius"/>
    </source>
</evidence>
<protein>
    <submittedName>
        <fullName evidence="2">Uncharacterized protein</fullName>
    </submittedName>
</protein>
<evidence type="ECO:0000313" key="2">
    <source>
        <dbReference type="EMBL" id="CAF5178800.1"/>
    </source>
</evidence>
<keyword evidence="1" id="KW-0472">Membrane</keyword>
<evidence type="ECO:0000313" key="3">
    <source>
        <dbReference type="Proteomes" id="UP000676336"/>
    </source>
</evidence>
<organism evidence="2 3">
    <name type="scientific">Rotaria magnacalcarata</name>
    <dbReference type="NCBI Taxonomy" id="392030"/>
    <lineage>
        <taxon>Eukaryota</taxon>
        <taxon>Metazoa</taxon>
        <taxon>Spiralia</taxon>
        <taxon>Gnathifera</taxon>
        <taxon>Rotifera</taxon>
        <taxon>Eurotatoria</taxon>
        <taxon>Bdelloidea</taxon>
        <taxon>Philodinida</taxon>
        <taxon>Philodinidae</taxon>
        <taxon>Rotaria</taxon>
    </lineage>
</organism>
<dbReference type="EMBL" id="CAJOBI010317103">
    <property type="protein sequence ID" value="CAF5178800.1"/>
    <property type="molecule type" value="Genomic_DNA"/>
</dbReference>
<dbReference type="Proteomes" id="UP000676336">
    <property type="component" value="Unassembled WGS sequence"/>
</dbReference>